<keyword evidence="1" id="KW-0812">Transmembrane</keyword>
<proteinExistence type="predicted"/>
<organism evidence="2">
    <name type="scientific">Emiliania huxleyi</name>
    <name type="common">Coccolithophore</name>
    <name type="synonym">Pontosphaera huxleyi</name>
    <dbReference type="NCBI Taxonomy" id="2903"/>
    <lineage>
        <taxon>Eukaryota</taxon>
        <taxon>Haptista</taxon>
        <taxon>Haptophyta</taxon>
        <taxon>Prymnesiophyceae</taxon>
        <taxon>Isochrysidales</taxon>
        <taxon>Noelaerhabdaceae</taxon>
        <taxon>Emiliania</taxon>
    </lineage>
</organism>
<name>A0A7S3WXW6_EMIHU</name>
<evidence type="ECO:0000256" key="1">
    <source>
        <dbReference type="SAM" id="Phobius"/>
    </source>
</evidence>
<keyword evidence="1" id="KW-1133">Transmembrane helix</keyword>
<accession>A0A7S3WXW6</accession>
<dbReference type="EMBL" id="HBIR01049011">
    <property type="protein sequence ID" value="CAE0583995.1"/>
    <property type="molecule type" value="Transcribed_RNA"/>
</dbReference>
<sequence length="130" mass="15574">MESHDPGQIPGQPKPRRLMGFVYNTKAMLMWSIVFFVPPVLMLAWNRGRLSMPPEELMQTTTYRIRSKPGEEVVEERKAALQKVLFETNDAQTGFRQEWAIKRDEERKRRAEERAERIARGEIAWWQWWR</sequence>
<evidence type="ECO:0000313" key="2">
    <source>
        <dbReference type="EMBL" id="CAE0583995.1"/>
    </source>
</evidence>
<keyword evidence="1" id="KW-0472">Membrane</keyword>
<protein>
    <submittedName>
        <fullName evidence="2">Uncharacterized protein</fullName>
    </submittedName>
</protein>
<dbReference type="AlphaFoldDB" id="A0A7S3WXW6"/>
<gene>
    <name evidence="2" type="ORF">EHUX00137_LOCUS38284</name>
</gene>
<reference evidence="2" key="1">
    <citation type="submission" date="2021-01" db="EMBL/GenBank/DDBJ databases">
        <authorList>
            <person name="Corre E."/>
            <person name="Pelletier E."/>
            <person name="Niang G."/>
            <person name="Scheremetjew M."/>
            <person name="Finn R."/>
            <person name="Kale V."/>
            <person name="Holt S."/>
            <person name="Cochrane G."/>
            <person name="Meng A."/>
            <person name="Brown T."/>
            <person name="Cohen L."/>
        </authorList>
    </citation>
    <scope>NUCLEOTIDE SEQUENCE</scope>
    <source>
        <strain evidence="2">379</strain>
    </source>
</reference>
<feature type="transmembrane region" description="Helical" evidence="1">
    <location>
        <begin position="28"/>
        <end position="45"/>
    </location>
</feature>